<evidence type="ECO:0000313" key="2">
    <source>
        <dbReference type="EMBL" id="QHT63236.1"/>
    </source>
</evidence>
<evidence type="ECO:0000313" key="3">
    <source>
        <dbReference type="Proteomes" id="UP000476064"/>
    </source>
</evidence>
<dbReference type="InterPro" id="IPR016181">
    <property type="entry name" value="Acyl_CoA_acyltransferase"/>
</dbReference>
<name>A0A6C0G1F4_9BACL</name>
<dbReference type="KEGG" id="plyc:GXP70_26930"/>
<sequence length="253" mass="27570">MDVSNRSSVVQTVKTVLAASLSCAEEDLLRERVSIHPAQSREGRLRFPIRNPSLTIATMGSGAVVACSRDRFAWAEEQLGSLSRGQLFSAQTAAKLQALVEPDAQFMAGPDQKYVCSAEELAAYRIPEGVRVAMYEDGEIASLYRHAAFTHALGFRADSPRPDRLAAAAEWNGKIVGIAGASEDCEHMWQIGVDVLPECQGRGIGQAIVGTLTKAILAKGIVPYYSTEVSNLRSRQLAVRLGFWPAWVEMYAR</sequence>
<dbReference type="PROSITE" id="PS51186">
    <property type="entry name" value="GNAT"/>
    <property type="match status" value="1"/>
</dbReference>
<keyword evidence="3" id="KW-1185">Reference proteome</keyword>
<organism evidence="2 3">
    <name type="scientific">Paenibacillus lycopersici</name>
    <dbReference type="NCBI Taxonomy" id="2704462"/>
    <lineage>
        <taxon>Bacteria</taxon>
        <taxon>Bacillati</taxon>
        <taxon>Bacillota</taxon>
        <taxon>Bacilli</taxon>
        <taxon>Bacillales</taxon>
        <taxon>Paenibacillaceae</taxon>
        <taxon>Paenibacillus</taxon>
    </lineage>
</organism>
<dbReference type="GO" id="GO:0016747">
    <property type="term" value="F:acyltransferase activity, transferring groups other than amino-acyl groups"/>
    <property type="evidence" value="ECO:0007669"/>
    <property type="project" value="InterPro"/>
</dbReference>
<dbReference type="RefSeq" id="WP_162359666.1">
    <property type="nucleotide sequence ID" value="NZ_CP048209.1"/>
</dbReference>
<dbReference type="AlphaFoldDB" id="A0A6C0G1F4"/>
<proteinExistence type="predicted"/>
<evidence type="ECO:0000259" key="1">
    <source>
        <dbReference type="PROSITE" id="PS51186"/>
    </source>
</evidence>
<dbReference type="SUPFAM" id="SSF55729">
    <property type="entry name" value="Acyl-CoA N-acyltransferases (Nat)"/>
    <property type="match status" value="1"/>
</dbReference>
<dbReference type="InterPro" id="IPR000182">
    <property type="entry name" value="GNAT_dom"/>
</dbReference>
<protein>
    <submittedName>
        <fullName evidence="2">GNAT family N-acetyltransferase</fullName>
    </submittedName>
</protein>
<keyword evidence="2" id="KW-0808">Transferase</keyword>
<feature type="domain" description="N-acetyltransferase" evidence="1">
    <location>
        <begin position="128"/>
        <end position="253"/>
    </location>
</feature>
<reference evidence="2 3" key="1">
    <citation type="submission" date="2020-01" db="EMBL/GenBank/DDBJ databases">
        <title>Paenibacillus sp. nov., isolated from tomato rhizosphere.</title>
        <authorList>
            <person name="Weon H.-Y."/>
            <person name="Lee S.A."/>
        </authorList>
    </citation>
    <scope>NUCLEOTIDE SEQUENCE [LARGE SCALE GENOMIC DNA]</scope>
    <source>
        <strain evidence="2 3">12200R-189</strain>
    </source>
</reference>
<dbReference type="EMBL" id="CP048209">
    <property type="protein sequence ID" value="QHT63236.1"/>
    <property type="molecule type" value="Genomic_DNA"/>
</dbReference>
<gene>
    <name evidence="2" type="ORF">GXP70_26930</name>
</gene>
<dbReference type="Gene3D" id="3.40.630.30">
    <property type="match status" value="1"/>
</dbReference>
<dbReference type="Proteomes" id="UP000476064">
    <property type="component" value="Chromosome"/>
</dbReference>
<accession>A0A6C0G1F4</accession>
<dbReference type="Pfam" id="PF00583">
    <property type="entry name" value="Acetyltransf_1"/>
    <property type="match status" value="1"/>
</dbReference>
<dbReference type="CDD" id="cd04301">
    <property type="entry name" value="NAT_SF"/>
    <property type="match status" value="1"/>
</dbReference>